<name>A0ABT1RV49_9FIRM</name>
<protein>
    <submittedName>
        <fullName evidence="5">DUF4349 domain-containing protein</fullName>
    </submittedName>
</protein>
<evidence type="ECO:0000256" key="1">
    <source>
        <dbReference type="SAM" id="Coils"/>
    </source>
</evidence>
<keyword evidence="2" id="KW-0812">Transmembrane</keyword>
<dbReference type="Pfam" id="PF14257">
    <property type="entry name" value="DUF4349"/>
    <property type="match status" value="1"/>
</dbReference>
<proteinExistence type="predicted"/>
<feature type="chain" id="PRO_5047214938" evidence="3">
    <location>
        <begin position="19"/>
        <end position="315"/>
    </location>
</feature>
<keyword evidence="2" id="KW-0472">Membrane</keyword>
<accession>A0ABT1RV49</accession>
<dbReference type="PROSITE" id="PS51257">
    <property type="entry name" value="PROKAR_LIPOPROTEIN"/>
    <property type="match status" value="1"/>
</dbReference>
<keyword evidence="1" id="KW-0175">Coiled coil</keyword>
<feature type="signal peptide" evidence="3">
    <location>
        <begin position="1"/>
        <end position="18"/>
    </location>
</feature>
<sequence>MKKLLCLFFAVFLAASLAACGNSKSSSSAAAASTGGYDSEGVPEAGANSAALSKVDEIERKLVYRADVSAETKDFERAKADLDSLVAEVQGYVESSDLTGSSYGGGGNRRLSYTVRVPADSLQGFLAKLEELVNVVSNSTYMEDITGSYFDTQARLNALEQEEKRLLELLEKAETLDEIIQLEDRISNVRYEIESLTSQMKIYDKEVAYSTVSIFLEDVTEYSAKSSFGSRTWEAFTGGWNSFVSTVQSVIVALIWFLPFLVVGGAVVIIVVVCVKRSGRKKRAKFLADTENIAPEYVPTAGQNSNNQPEPPKKS</sequence>
<dbReference type="RefSeq" id="WP_066865257.1">
    <property type="nucleotide sequence ID" value="NZ_CABKVV010000014.1"/>
</dbReference>
<reference evidence="5 6" key="1">
    <citation type="submission" date="2022-06" db="EMBL/GenBank/DDBJ databases">
        <title>Isolation of gut microbiota from human fecal samples.</title>
        <authorList>
            <person name="Pamer E.G."/>
            <person name="Barat B."/>
            <person name="Waligurski E."/>
            <person name="Medina S."/>
            <person name="Paddock L."/>
            <person name="Mostad J."/>
        </authorList>
    </citation>
    <scope>NUCLEOTIDE SEQUENCE [LARGE SCALE GENOMIC DNA]</scope>
    <source>
        <strain evidence="5 6">DFI.9.73</strain>
    </source>
</reference>
<feature type="domain" description="DUF4349" evidence="4">
    <location>
        <begin position="60"/>
        <end position="272"/>
    </location>
</feature>
<keyword evidence="3" id="KW-0732">Signal</keyword>
<comment type="caution">
    <text evidence="5">The sequence shown here is derived from an EMBL/GenBank/DDBJ whole genome shotgun (WGS) entry which is preliminary data.</text>
</comment>
<evidence type="ECO:0000256" key="2">
    <source>
        <dbReference type="SAM" id="Phobius"/>
    </source>
</evidence>
<keyword evidence="2" id="KW-1133">Transmembrane helix</keyword>
<dbReference type="GeneID" id="90532871"/>
<organism evidence="5 6">
    <name type="scientific">Neglectibacter timonensis</name>
    <dbReference type="NCBI Taxonomy" id="1776382"/>
    <lineage>
        <taxon>Bacteria</taxon>
        <taxon>Bacillati</taxon>
        <taxon>Bacillota</taxon>
        <taxon>Clostridia</taxon>
        <taxon>Eubacteriales</taxon>
        <taxon>Oscillospiraceae</taxon>
        <taxon>Neglectibacter</taxon>
    </lineage>
</organism>
<evidence type="ECO:0000313" key="6">
    <source>
        <dbReference type="Proteomes" id="UP001524473"/>
    </source>
</evidence>
<evidence type="ECO:0000313" key="5">
    <source>
        <dbReference type="EMBL" id="MCQ4838553.1"/>
    </source>
</evidence>
<dbReference type="EMBL" id="JANFZH010000002">
    <property type="protein sequence ID" value="MCQ4838553.1"/>
    <property type="molecule type" value="Genomic_DNA"/>
</dbReference>
<feature type="coiled-coil region" evidence="1">
    <location>
        <begin position="156"/>
        <end position="199"/>
    </location>
</feature>
<dbReference type="Proteomes" id="UP001524473">
    <property type="component" value="Unassembled WGS sequence"/>
</dbReference>
<keyword evidence="6" id="KW-1185">Reference proteome</keyword>
<dbReference type="InterPro" id="IPR025645">
    <property type="entry name" value="DUF4349"/>
</dbReference>
<gene>
    <name evidence="5" type="ORF">NE695_01330</name>
</gene>
<feature type="transmembrane region" description="Helical" evidence="2">
    <location>
        <begin position="250"/>
        <end position="275"/>
    </location>
</feature>
<evidence type="ECO:0000259" key="4">
    <source>
        <dbReference type="Pfam" id="PF14257"/>
    </source>
</evidence>
<evidence type="ECO:0000256" key="3">
    <source>
        <dbReference type="SAM" id="SignalP"/>
    </source>
</evidence>